<dbReference type="InterPro" id="IPR001810">
    <property type="entry name" value="F-box_dom"/>
</dbReference>
<dbReference type="Gene3D" id="1.20.1280.50">
    <property type="match status" value="1"/>
</dbReference>
<dbReference type="InterPro" id="IPR025886">
    <property type="entry name" value="PP2-like"/>
</dbReference>
<evidence type="ECO:0000313" key="2">
    <source>
        <dbReference type="EMBL" id="MCL7048817.1"/>
    </source>
</evidence>
<dbReference type="AlphaFoldDB" id="A0AA41VWL3"/>
<dbReference type="SMART" id="SM00256">
    <property type="entry name" value="FBOX"/>
    <property type="match status" value="1"/>
</dbReference>
<dbReference type="EMBL" id="JAJJMA010308583">
    <property type="protein sequence ID" value="MCL7048817.1"/>
    <property type="molecule type" value="Genomic_DNA"/>
</dbReference>
<dbReference type="SUPFAM" id="SSF81383">
    <property type="entry name" value="F-box domain"/>
    <property type="match status" value="1"/>
</dbReference>
<evidence type="ECO:0000259" key="1">
    <source>
        <dbReference type="SMART" id="SM00256"/>
    </source>
</evidence>
<dbReference type="PANTHER" id="PTHR32278:SF111">
    <property type="entry name" value="F-BOX PROTEIN PP2-B12-RELATED"/>
    <property type="match status" value="1"/>
</dbReference>
<feature type="domain" description="F-box" evidence="1">
    <location>
        <begin position="7"/>
        <end position="47"/>
    </location>
</feature>
<sequence>MEFINLLPENCIAHILSLTTPRDVCRSSIVSPIFRLAADSNVVWEKFLPLDYRDIISRLCSPVASYSSMKELYFHLCNPVRIDDGKMTFSLEKSSGKKCYMISPTELSITWDNEPMHWTWKSIPQSRYNFYICT</sequence>
<comment type="caution">
    <text evidence="2">The sequence shown here is derived from an EMBL/GenBank/DDBJ whole genome shotgun (WGS) entry which is preliminary data.</text>
</comment>
<gene>
    <name evidence="2" type="ORF">MKW94_017515</name>
</gene>
<dbReference type="Pfam" id="PF14299">
    <property type="entry name" value="PP2"/>
    <property type="match status" value="1"/>
</dbReference>
<dbReference type="InterPro" id="IPR036047">
    <property type="entry name" value="F-box-like_dom_sf"/>
</dbReference>
<dbReference type="PANTHER" id="PTHR32278">
    <property type="entry name" value="F-BOX DOMAIN-CONTAINING PROTEIN"/>
    <property type="match status" value="1"/>
</dbReference>
<accession>A0AA41VWL3</accession>
<dbReference type="CDD" id="cd22162">
    <property type="entry name" value="F-box_AtSKIP3-like"/>
    <property type="match status" value="1"/>
</dbReference>
<name>A0AA41VWL3_PAPNU</name>
<dbReference type="Pfam" id="PF00646">
    <property type="entry name" value="F-box"/>
    <property type="match status" value="1"/>
</dbReference>
<protein>
    <recommendedName>
        <fullName evidence="1">F-box domain-containing protein</fullName>
    </recommendedName>
</protein>
<keyword evidence="3" id="KW-1185">Reference proteome</keyword>
<organism evidence="2 3">
    <name type="scientific">Papaver nudicaule</name>
    <name type="common">Iceland poppy</name>
    <dbReference type="NCBI Taxonomy" id="74823"/>
    <lineage>
        <taxon>Eukaryota</taxon>
        <taxon>Viridiplantae</taxon>
        <taxon>Streptophyta</taxon>
        <taxon>Embryophyta</taxon>
        <taxon>Tracheophyta</taxon>
        <taxon>Spermatophyta</taxon>
        <taxon>Magnoliopsida</taxon>
        <taxon>Ranunculales</taxon>
        <taxon>Papaveraceae</taxon>
        <taxon>Papaveroideae</taxon>
        <taxon>Papaver</taxon>
    </lineage>
</organism>
<reference evidence="2" key="1">
    <citation type="submission" date="2022-03" db="EMBL/GenBank/DDBJ databases">
        <title>A functionally conserved STORR gene fusion in Papaver species that diverged 16.8 million years ago.</title>
        <authorList>
            <person name="Catania T."/>
        </authorList>
    </citation>
    <scope>NUCLEOTIDE SEQUENCE</scope>
    <source>
        <strain evidence="2">S-191538</strain>
    </source>
</reference>
<dbReference type="Proteomes" id="UP001177140">
    <property type="component" value="Unassembled WGS sequence"/>
</dbReference>
<proteinExistence type="predicted"/>
<evidence type="ECO:0000313" key="3">
    <source>
        <dbReference type="Proteomes" id="UP001177140"/>
    </source>
</evidence>